<reference evidence="1 2" key="1">
    <citation type="submission" date="2021-06" db="EMBL/GenBank/DDBJ databases">
        <authorList>
            <person name="Kallberg Y."/>
            <person name="Tangrot J."/>
            <person name="Rosling A."/>
        </authorList>
    </citation>
    <scope>NUCLEOTIDE SEQUENCE [LARGE SCALE GENOMIC DNA]</scope>
    <source>
        <strain evidence="1 2">120-4 pot B 10/14</strain>
    </source>
</reference>
<evidence type="ECO:0000313" key="2">
    <source>
        <dbReference type="Proteomes" id="UP000789901"/>
    </source>
</evidence>
<protein>
    <submittedName>
        <fullName evidence="1">26956_t:CDS:1</fullName>
    </submittedName>
</protein>
<dbReference type="EMBL" id="CAJVQB010007235">
    <property type="protein sequence ID" value="CAG8699627.1"/>
    <property type="molecule type" value="Genomic_DNA"/>
</dbReference>
<gene>
    <name evidence="1" type="ORF">GMARGA_LOCUS12039</name>
</gene>
<proteinExistence type="predicted"/>
<name>A0ABN7UXZ3_GIGMA</name>
<accession>A0ABN7UXZ3</accession>
<feature type="non-terminal residue" evidence="1">
    <location>
        <position position="1"/>
    </location>
</feature>
<organism evidence="1 2">
    <name type="scientific">Gigaspora margarita</name>
    <dbReference type="NCBI Taxonomy" id="4874"/>
    <lineage>
        <taxon>Eukaryota</taxon>
        <taxon>Fungi</taxon>
        <taxon>Fungi incertae sedis</taxon>
        <taxon>Mucoromycota</taxon>
        <taxon>Glomeromycotina</taxon>
        <taxon>Glomeromycetes</taxon>
        <taxon>Diversisporales</taxon>
        <taxon>Gigasporaceae</taxon>
        <taxon>Gigaspora</taxon>
    </lineage>
</organism>
<comment type="caution">
    <text evidence="1">The sequence shown here is derived from an EMBL/GenBank/DDBJ whole genome shotgun (WGS) entry which is preliminary data.</text>
</comment>
<dbReference type="Proteomes" id="UP000789901">
    <property type="component" value="Unassembled WGS sequence"/>
</dbReference>
<sequence>CQAKILCIEKSKCQNVKKYCKYEMGVKYIKEALNMWNLDIKHST</sequence>
<evidence type="ECO:0000313" key="1">
    <source>
        <dbReference type="EMBL" id="CAG8699627.1"/>
    </source>
</evidence>
<keyword evidence="2" id="KW-1185">Reference proteome</keyword>